<dbReference type="EMBL" id="MU274902">
    <property type="protein sequence ID" value="KAI0093348.1"/>
    <property type="molecule type" value="Genomic_DNA"/>
</dbReference>
<reference evidence="1" key="1">
    <citation type="journal article" date="2021" name="Environ. Microbiol.">
        <title>Gene family expansions and transcriptome signatures uncover fungal adaptations to wood decay.</title>
        <authorList>
            <person name="Hage H."/>
            <person name="Miyauchi S."/>
            <person name="Viragh M."/>
            <person name="Drula E."/>
            <person name="Min B."/>
            <person name="Chaduli D."/>
            <person name="Navarro D."/>
            <person name="Favel A."/>
            <person name="Norest M."/>
            <person name="Lesage-Meessen L."/>
            <person name="Balint B."/>
            <person name="Merenyi Z."/>
            <person name="de Eugenio L."/>
            <person name="Morin E."/>
            <person name="Martinez A.T."/>
            <person name="Baldrian P."/>
            <person name="Stursova M."/>
            <person name="Martinez M.J."/>
            <person name="Novotny C."/>
            <person name="Magnuson J.K."/>
            <person name="Spatafora J.W."/>
            <person name="Maurice S."/>
            <person name="Pangilinan J."/>
            <person name="Andreopoulos W."/>
            <person name="LaButti K."/>
            <person name="Hundley H."/>
            <person name="Na H."/>
            <person name="Kuo A."/>
            <person name="Barry K."/>
            <person name="Lipzen A."/>
            <person name="Henrissat B."/>
            <person name="Riley R."/>
            <person name="Ahrendt S."/>
            <person name="Nagy L.G."/>
            <person name="Grigoriev I.V."/>
            <person name="Martin F."/>
            <person name="Rosso M.N."/>
        </authorList>
    </citation>
    <scope>NUCLEOTIDE SEQUENCE</scope>
    <source>
        <strain evidence="1">CBS 384.51</strain>
    </source>
</reference>
<sequence>MATQALLAIAFLVENQHGADDFFKPQRTTAAMTFPLDSSIPFKFCFESKSSPRRVPTLKYSVSELDADTEDKYLIWIQNYESASQKACRAALASALRTLANGRTLRQAQLNALDFM</sequence>
<protein>
    <submittedName>
        <fullName evidence="1">Uncharacterized protein</fullName>
    </submittedName>
</protein>
<proteinExistence type="predicted"/>
<dbReference type="Proteomes" id="UP001055072">
    <property type="component" value="Unassembled WGS sequence"/>
</dbReference>
<name>A0ACB8UG65_9APHY</name>
<comment type="caution">
    <text evidence="1">The sequence shown here is derived from an EMBL/GenBank/DDBJ whole genome shotgun (WGS) entry which is preliminary data.</text>
</comment>
<evidence type="ECO:0000313" key="1">
    <source>
        <dbReference type="EMBL" id="KAI0093348.1"/>
    </source>
</evidence>
<keyword evidence="2" id="KW-1185">Reference proteome</keyword>
<gene>
    <name evidence="1" type="ORF">BDY19DRAFT_1045577</name>
</gene>
<organism evidence="1 2">
    <name type="scientific">Irpex rosettiformis</name>
    <dbReference type="NCBI Taxonomy" id="378272"/>
    <lineage>
        <taxon>Eukaryota</taxon>
        <taxon>Fungi</taxon>
        <taxon>Dikarya</taxon>
        <taxon>Basidiomycota</taxon>
        <taxon>Agaricomycotina</taxon>
        <taxon>Agaricomycetes</taxon>
        <taxon>Polyporales</taxon>
        <taxon>Irpicaceae</taxon>
        <taxon>Irpex</taxon>
    </lineage>
</organism>
<accession>A0ACB8UG65</accession>
<evidence type="ECO:0000313" key="2">
    <source>
        <dbReference type="Proteomes" id="UP001055072"/>
    </source>
</evidence>